<name>A0A919Q5M8_9MICO</name>
<evidence type="ECO:0000256" key="3">
    <source>
        <dbReference type="ARBA" id="ARBA00023163"/>
    </source>
</evidence>
<evidence type="ECO:0000256" key="1">
    <source>
        <dbReference type="ARBA" id="ARBA00023015"/>
    </source>
</evidence>
<dbReference type="AlphaFoldDB" id="A0A919Q5M8"/>
<dbReference type="SUPFAM" id="SSF48498">
    <property type="entry name" value="Tetracyclin repressor-like, C-terminal domain"/>
    <property type="match status" value="1"/>
</dbReference>
<evidence type="ECO:0000313" key="7">
    <source>
        <dbReference type="Proteomes" id="UP000652354"/>
    </source>
</evidence>
<dbReference type="Pfam" id="PF00440">
    <property type="entry name" value="TetR_N"/>
    <property type="match status" value="1"/>
</dbReference>
<dbReference type="PROSITE" id="PS50977">
    <property type="entry name" value="HTH_TETR_2"/>
    <property type="match status" value="1"/>
</dbReference>
<evidence type="ECO:0000256" key="4">
    <source>
        <dbReference type="PROSITE-ProRule" id="PRU00335"/>
    </source>
</evidence>
<reference evidence="6" key="1">
    <citation type="submission" date="2021-01" db="EMBL/GenBank/DDBJ databases">
        <title>Whole genome shotgun sequence of Demequina activiva NBRC 110675.</title>
        <authorList>
            <person name="Komaki H."/>
            <person name="Tamura T."/>
        </authorList>
    </citation>
    <scope>NUCLEOTIDE SEQUENCE</scope>
    <source>
        <strain evidence="6">NBRC 110675</strain>
    </source>
</reference>
<evidence type="ECO:0000313" key="6">
    <source>
        <dbReference type="EMBL" id="GIG54968.1"/>
    </source>
</evidence>
<dbReference type="Gene3D" id="1.10.357.10">
    <property type="entry name" value="Tetracycline Repressor, domain 2"/>
    <property type="match status" value="1"/>
</dbReference>
<proteinExistence type="predicted"/>
<dbReference type="InterPro" id="IPR036271">
    <property type="entry name" value="Tet_transcr_reg_TetR-rel_C_sf"/>
</dbReference>
<dbReference type="InterPro" id="IPR009057">
    <property type="entry name" value="Homeodomain-like_sf"/>
</dbReference>
<evidence type="ECO:0000256" key="2">
    <source>
        <dbReference type="ARBA" id="ARBA00023125"/>
    </source>
</evidence>
<dbReference type="SUPFAM" id="SSF46689">
    <property type="entry name" value="Homeodomain-like"/>
    <property type="match status" value="1"/>
</dbReference>
<dbReference type="InterPro" id="IPR001647">
    <property type="entry name" value="HTH_TetR"/>
</dbReference>
<accession>A0A919Q5M8</accession>
<feature type="DNA-binding region" description="H-T-H motif" evidence="4">
    <location>
        <begin position="42"/>
        <end position="61"/>
    </location>
</feature>
<dbReference type="PANTHER" id="PTHR47506">
    <property type="entry name" value="TRANSCRIPTIONAL REGULATORY PROTEIN"/>
    <property type="match status" value="1"/>
</dbReference>
<comment type="caution">
    <text evidence="6">The sequence shown here is derived from an EMBL/GenBank/DDBJ whole genome shotgun (WGS) entry which is preliminary data.</text>
</comment>
<sequence length="205" mass="23527">MAGETSEAKPPNKFELRRARTREGLLQLGIDRFLLKGYGETTIEDIVRDSGYTRGAFYFHFPSKEAFFVEVLRARRGRRGPWWEVLEAAEPASMAEALAIANAEFARTDPEGARWTMAISEFVDANRHDDTLLAPLRELHQEWTEELSRLTVYLQERGWCRTDRTGVQLASDLLAIATGFGVMFEIYRADTSAIMDLYHRHLEPR</sequence>
<dbReference type="RefSeq" id="WP_203655991.1">
    <property type="nucleotide sequence ID" value="NZ_BONR01000003.1"/>
</dbReference>
<keyword evidence="2 4" id="KW-0238">DNA-binding</keyword>
<gene>
    <name evidence="6" type="ORF">Dac01nite_17200</name>
</gene>
<dbReference type="PANTHER" id="PTHR47506:SF1">
    <property type="entry name" value="HTH-TYPE TRANSCRIPTIONAL REGULATOR YJDC"/>
    <property type="match status" value="1"/>
</dbReference>
<dbReference type="Proteomes" id="UP000652354">
    <property type="component" value="Unassembled WGS sequence"/>
</dbReference>
<keyword evidence="1" id="KW-0805">Transcription regulation</keyword>
<protein>
    <recommendedName>
        <fullName evidence="5">HTH tetR-type domain-containing protein</fullName>
    </recommendedName>
</protein>
<dbReference type="EMBL" id="BONR01000003">
    <property type="protein sequence ID" value="GIG54968.1"/>
    <property type="molecule type" value="Genomic_DNA"/>
</dbReference>
<feature type="domain" description="HTH tetR-type" evidence="5">
    <location>
        <begin position="19"/>
        <end position="79"/>
    </location>
</feature>
<dbReference type="GO" id="GO:0003677">
    <property type="term" value="F:DNA binding"/>
    <property type="evidence" value="ECO:0007669"/>
    <property type="project" value="UniProtKB-UniRule"/>
</dbReference>
<organism evidence="6 7">
    <name type="scientific">Demequina activiva</name>
    <dbReference type="NCBI Taxonomy" id="1582364"/>
    <lineage>
        <taxon>Bacteria</taxon>
        <taxon>Bacillati</taxon>
        <taxon>Actinomycetota</taxon>
        <taxon>Actinomycetes</taxon>
        <taxon>Micrococcales</taxon>
        <taxon>Demequinaceae</taxon>
        <taxon>Demequina</taxon>
    </lineage>
</organism>
<keyword evidence="3" id="KW-0804">Transcription</keyword>
<keyword evidence="7" id="KW-1185">Reference proteome</keyword>
<evidence type="ECO:0000259" key="5">
    <source>
        <dbReference type="PROSITE" id="PS50977"/>
    </source>
</evidence>